<organism evidence="5 6">
    <name type="scientific">Atopomonas hussainii</name>
    <dbReference type="NCBI Taxonomy" id="1429083"/>
    <lineage>
        <taxon>Bacteria</taxon>
        <taxon>Pseudomonadati</taxon>
        <taxon>Pseudomonadota</taxon>
        <taxon>Gammaproteobacteria</taxon>
        <taxon>Pseudomonadales</taxon>
        <taxon>Pseudomonadaceae</taxon>
        <taxon>Atopomonas</taxon>
    </lineage>
</organism>
<dbReference type="PANTHER" id="PTHR45586:SF1">
    <property type="entry name" value="LIPOPOLYSACCHARIDE ASSEMBLY PROTEIN B"/>
    <property type="match status" value="1"/>
</dbReference>
<keyword evidence="4" id="KW-0732">Signal</keyword>
<evidence type="ECO:0000313" key="6">
    <source>
        <dbReference type="Proteomes" id="UP000185766"/>
    </source>
</evidence>
<dbReference type="InterPro" id="IPR051012">
    <property type="entry name" value="CellSynth/LPSAsmb/PSIAsmb"/>
</dbReference>
<protein>
    <submittedName>
        <fullName evidence="5">Type IV pilus assembly protein PilF</fullName>
    </submittedName>
</protein>
<gene>
    <name evidence="5" type="ORF">SAMN05216214_10542</name>
</gene>
<keyword evidence="2 3" id="KW-0802">TPR repeat</keyword>
<reference evidence="5 6" key="1">
    <citation type="submission" date="2016-10" db="EMBL/GenBank/DDBJ databases">
        <authorList>
            <person name="de Groot N.N."/>
        </authorList>
    </citation>
    <scope>NUCLEOTIDE SEQUENCE [LARGE SCALE GENOMIC DNA]</scope>
    <source>
        <strain evidence="5 6">JCM 19513</strain>
    </source>
</reference>
<feature type="repeat" description="TPR" evidence="3">
    <location>
        <begin position="142"/>
        <end position="175"/>
    </location>
</feature>
<dbReference type="PANTHER" id="PTHR45586">
    <property type="entry name" value="TPR REPEAT-CONTAINING PROTEIN PA4667"/>
    <property type="match status" value="1"/>
</dbReference>
<dbReference type="AlphaFoldDB" id="A0A1H7JTL5"/>
<dbReference type="EMBL" id="FOAS01000005">
    <property type="protein sequence ID" value="SEK77862.1"/>
    <property type="molecule type" value="Genomic_DNA"/>
</dbReference>
<accession>A0A1H7JTL5</accession>
<dbReference type="PROSITE" id="PS50005">
    <property type="entry name" value="TPR"/>
    <property type="match status" value="2"/>
</dbReference>
<dbReference type="NCBIfam" id="TIGR02521">
    <property type="entry name" value="type_IV_pilW"/>
    <property type="match status" value="1"/>
</dbReference>
<feature type="signal peptide" evidence="4">
    <location>
        <begin position="1"/>
        <end position="24"/>
    </location>
</feature>
<feature type="repeat" description="TPR" evidence="3">
    <location>
        <begin position="39"/>
        <end position="72"/>
    </location>
</feature>
<dbReference type="InterPro" id="IPR011990">
    <property type="entry name" value="TPR-like_helical_dom_sf"/>
</dbReference>
<sequence>MFRRSALLLLISALLITGCVSNTAKRDPLKTSEGREQAVLAYVDLGKGYLRSGNPERAKEPLRSALEIAPDHPEALEALALVFQFEQEPELAEGYYRRALSKSSEPRILYNYGGFLYEQKRFSEAYAQFLKASADTLYSGRSAVFESLGITALRMGNTDEAKKLLKKSLRLNRNQPRALLELTELSVAAKDYLPARDYYKLYTRLTDQQDARSLWLGIQLARVFDDRDTEASYGLQLKRLFPASNEYQQYRQTGGR</sequence>
<name>A0A1H7JTL5_9GAMM</name>
<proteinExistence type="predicted"/>
<evidence type="ECO:0000256" key="2">
    <source>
        <dbReference type="ARBA" id="ARBA00022803"/>
    </source>
</evidence>
<evidence type="ECO:0000256" key="3">
    <source>
        <dbReference type="PROSITE-ProRule" id="PRU00339"/>
    </source>
</evidence>
<dbReference type="Gene3D" id="1.25.40.10">
    <property type="entry name" value="Tetratricopeptide repeat domain"/>
    <property type="match status" value="1"/>
</dbReference>
<evidence type="ECO:0000256" key="1">
    <source>
        <dbReference type="ARBA" id="ARBA00022737"/>
    </source>
</evidence>
<keyword evidence="6" id="KW-1185">Reference proteome</keyword>
<dbReference type="InterPro" id="IPR019734">
    <property type="entry name" value="TPR_rpt"/>
</dbReference>
<dbReference type="Pfam" id="PF13432">
    <property type="entry name" value="TPR_16"/>
    <property type="match status" value="1"/>
</dbReference>
<evidence type="ECO:0000256" key="4">
    <source>
        <dbReference type="SAM" id="SignalP"/>
    </source>
</evidence>
<dbReference type="Proteomes" id="UP000185766">
    <property type="component" value="Unassembled WGS sequence"/>
</dbReference>
<evidence type="ECO:0000313" key="5">
    <source>
        <dbReference type="EMBL" id="SEK77862.1"/>
    </source>
</evidence>
<dbReference type="SMART" id="SM00028">
    <property type="entry name" value="TPR"/>
    <property type="match status" value="3"/>
</dbReference>
<keyword evidence="1" id="KW-0677">Repeat</keyword>
<dbReference type="PROSITE" id="PS51257">
    <property type="entry name" value="PROKAR_LIPOPROTEIN"/>
    <property type="match status" value="1"/>
</dbReference>
<dbReference type="Pfam" id="PF13428">
    <property type="entry name" value="TPR_14"/>
    <property type="match status" value="1"/>
</dbReference>
<dbReference type="InterPro" id="IPR013360">
    <property type="entry name" value="Pilus_4_PilW"/>
</dbReference>
<dbReference type="RefSeq" id="WP_074866212.1">
    <property type="nucleotide sequence ID" value="NZ_FOAS01000005.1"/>
</dbReference>
<dbReference type="SUPFAM" id="SSF48452">
    <property type="entry name" value="TPR-like"/>
    <property type="match status" value="1"/>
</dbReference>
<feature type="chain" id="PRO_5010176369" evidence="4">
    <location>
        <begin position="25"/>
        <end position="256"/>
    </location>
</feature>